<dbReference type="EMBL" id="VIGX01000020">
    <property type="protein sequence ID" value="TWS26903.1"/>
    <property type="molecule type" value="Genomic_DNA"/>
</dbReference>
<comment type="caution">
    <text evidence="1">The sequence shown here is derived from an EMBL/GenBank/DDBJ whole genome shotgun (WGS) entry which is preliminary data.</text>
</comment>
<dbReference type="RefSeq" id="WP_146488935.1">
    <property type="nucleotide sequence ID" value="NZ_VIGX01000020.1"/>
</dbReference>
<keyword evidence="2" id="KW-1185">Reference proteome</keyword>
<accession>A0A5C5RWK0</accession>
<dbReference type="AlphaFoldDB" id="A0A5C5RWK0"/>
<evidence type="ECO:0000313" key="1">
    <source>
        <dbReference type="EMBL" id="TWS26903.1"/>
    </source>
</evidence>
<gene>
    <name evidence="1" type="ORF">FK530_21075</name>
</gene>
<dbReference type="OrthoDB" id="5147109at2"/>
<protein>
    <submittedName>
        <fullName evidence="1">Uncharacterized protein</fullName>
    </submittedName>
</protein>
<name>A0A5C5RWK0_9ACTN</name>
<sequence>MSADEEIRRLTDAVRLFQDDVDSRLLARGWVVTDLTVPDEVPLEFFWPPTAPVEYGGNPEPTDEAMRSRPTMYGTRITPWTRPTRITHAPEGWVVEYGEAPNLLPDQPARFAVGAELLADLERIECWPMSVAEAERLRMERVYSTTVADARDDHRFGFFPTDRYFTRMQELQALIFADRTRAPDFSMDEEPPTPRPRGDLAAQLRLVEAEAWASEVRTSRLGSTEPKAL</sequence>
<evidence type="ECO:0000313" key="2">
    <source>
        <dbReference type="Proteomes" id="UP000319375"/>
    </source>
</evidence>
<proteinExistence type="predicted"/>
<dbReference type="Proteomes" id="UP000319375">
    <property type="component" value="Unassembled WGS sequence"/>
</dbReference>
<reference evidence="1 2" key="1">
    <citation type="submission" date="2019-06" db="EMBL/GenBank/DDBJ databases">
        <title>Tsukamurella conjunctivitidis sp. nov., Tsukamurella assacharolytica sp. nov. and Tsukamurella sputae sp. nov. isolated from patients with conjunctivitis, bacteraemia (lymphoma) and respiratory infection (sputum) in Hong Kong.</title>
        <authorList>
            <person name="Teng J.L.L."/>
            <person name="Lee H.H."/>
            <person name="Fong J.Y.H."/>
            <person name="Fok K.M.N."/>
            <person name="Lau S.K.P."/>
            <person name="Woo P.C.Y."/>
        </authorList>
    </citation>
    <scope>NUCLEOTIDE SEQUENCE [LARGE SCALE GENOMIC DNA]</scope>
    <source>
        <strain evidence="1 2">HKU72</strain>
    </source>
</reference>
<organism evidence="1 2">
    <name type="scientific">Tsukamurella conjunctivitidis</name>
    <dbReference type="NCBI Taxonomy" id="2592068"/>
    <lineage>
        <taxon>Bacteria</taxon>
        <taxon>Bacillati</taxon>
        <taxon>Actinomycetota</taxon>
        <taxon>Actinomycetes</taxon>
        <taxon>Mycobacteriales</taxon>
        <taxon>Tsukamurellaceae</taxon>
        <taxon>Tsukamurella</taxon>
    </lineage>
</organism>